<name>A0A511DVL0_LENKE</name>
<dbReference type="EC" id="2.7.7.61" evidence="1"/>
<dbReference type="EMBL" id="BJVK01000024">
    <property type="protein sequence ID" value="GEL28869.1"/>
    <property type="molecule type" value="Genomic_DNA"/>
</dbReference>
<evidence type="ECO:0000256" key="1">
    <source>
        <dbReference type="ARBA" id="ARBA00012524"/>
    </source>
</evidence>
<dbReference type="InterPro" id="IPR005551">
    <property type="entry name" value="CitX"/>
</dbReference>
<comment type="catalytic activity">
    <reaction evidence="4">
        <text>apo-[citrate lyase ACP] + 2'-(5''-triphospho-alpha-D-ribosyl)-3'-dephospho-CoA = holo-[citrate lyase ACP] + diphosphate</text>
        <dbReference type="Rhea" id="RHEA:16333"/>
        <dbReference type="Rhea" id="RHEA-COMP:10157"/>
        <dbReference type="Rhea" id="RHEA-COMP:10158"/>
        <dbReference type="ChEBI" id="CHEBI:29999"/>
        <dbReference type="ChEBI" id="CHEBI:33019"/>
        <dbReference type="ChEBI" id="CHEBI:61378"/>
        <dbReference type="ChEBI" id="CHEBI:82683"/>
        <dbReference type="EC" id="2.7.7.61"/>
    </reaction>
</comment>
<dbReference type="GO" id="GO:0051191">
    <property type="term" value="P:prosthetic group biosynthetic process"/>
    <property type="evidence" value="ECO:0007669"/>
    <property type="project" value="InterPro"/>
</dbReference>
<organism evidence="5 6">
    <name type="scientific">Lentilactobacillus kefiri</name>
    <name type="common">Lactobacillus kefiri</name>
    <dbReference type="NCBI Taxonomy" id="33962"/>
    <lineage>
        <taxon>Bacteria</taxon>
        <taxon>Bacillati</taxon>
        <taxon>Bacillota</taxon>
        <taxon>Bacilli</taxon>
        <taxon>Lactobacillales</taxon>
        <taxon>Lactobacillaceae</taxon>
        <taxon>Lentilactobacillus</taxon>
    </lineage>
</organism>
<keyword evidence="2" id="KW-0808">Transferase</keyword>
<dbReference type="NCBIfam" id="TIGR03124">
    <property type="entry name" value="citrate_citX"/>
    <property type="match status" value="1"/>
</dbReference>
<dbReference type="Pfam" id="PF03802">
    <property type="entry name" value="CitX"/>
    <property type="match status" value="1"/>
</dbReference>
<dbReference type="AlphaFoldDB" id="A0A511DVL0"/>
<gene>
    <name evidence="5" type="primary">citX</name>
    <name evidence="5" type="ORF">LKE01_16890</name>
</gene>
<proteinExistence type="predicted"/>
<dbReference type="STRING" id="1423764.FC95_GL000963"/>
<reference evidence="5" key="1">
    <citation type="submission" date="2019-07" db="EMBL/GenBank/DDBJ databases">
        <title>Whole genome shotgun sequence of Lactobacillus kefiri NBRC 15888.</title>
        <authorList>
            <person name="Hosoyama A."/>
            <person name="Uohara A."/>
            <person name="Ohji S."/>
            <person name="Ichikawa N."/>
        </authorList>
    </citation>
    <scope>NUCLEOTIDE SEQUENCE [LARGE SCALE GENOMIC DNA]</scope>
    <source>
        <strain evidence="5">NBRC 15888</strain>
    </source>
</reference>
<evidence type="ECO:0000256" key="2">
    <source>
        <dbReference type="ARBA" id="ARBA00022679"/>
    </source>
</evidence>
<accession>A0A511DVL0</accession>
<keyword evidence="6" id="KW-1185">Reference proteome</keyword>
<comment type="caution">
    <text evidence="5">The sequence shown here is derived from an EMBL/GenBank/DDBJ whole genome shotgun (WGS) entry which is preliminary data.</text>
</comment>
<sequence>MTKLFETGEPQDITAVLESKDARVAFQKKLVTDYPDDSILAVKLNIPGPIKNNDQLHRGFNHGLLSLIQLLQATNAAVKLVAQWDKPTGNEAFLTVSGALETVKRQAVAFEDQDAFGRLFDVDVFGHGQSTALSRTKLGLPVRKCFICGRPAKACARSRRHSISELQVKISQVFDQEFKGEAGVVNDD</sequence>
<evidence type="ECO:0000313" key="6">
    <source>
        <dbReference type="Proteomes" id="UP000321893"/>
    </source>
</evidence>
<dbReference type="RefSeq" id="WP_056981657.1">
    <property type="nucleotide sequence ID" value="NZ_BJVK01000024.1"/>
</dbReference>
<evidence type="ECO:0000256" key="3">
    <source>
        <dbReference type="ARBA" id="ARBA00022695"/>
    </source>
</evidence>
<dbReference type="Proteomes" id="UP000321893">
    <property type="component" value="Unassembled WGS sequence"/>
</dbReference>
<keyword evidence="3" id="KW-0548">Nucleotidyltransferase</keyword>
<dbReference type="GO" id="GO:0050519">
    <property type="term" value="F:holo-citrate lyase synthase activity"/>
    <property type="evidence" value="ECO:0007669"/>
    <property type="project" value="UniProtKB-EC"/>
</dbReference>
<evidence type="ECO:0000313" key="5">
    <source>
        <dbReference type="EMBL" id="GEL28869.1"/>
    </source>
</evidence>
<protein>
    <recommendedName>
        <fullName evidence="1">citrate lyase holo-[acyl-carrier protein] synthase</fullName>
        <ecNumber evidence="1">2.7.7.61</ecNumber>
    </recommendedName>
</protein>
<evidence type="ECO:0000256" key="4">
    <source>
        <dbReference type="ARBA" id="ARBA00048574"/>
    </source>
</evidence>